<protein>
    <submittedName>
        <fullName evidence="1">Uncharacterized protein</fullName>
    </submittedName>
</protein>
<evidence type="ECO:0000313" key="1">
    <source>
        <dbReference type="EMBL" id="QHS88221.1"/>
    </source>
</evidence>
<sequence>MATTRVFHCVKGRLTDEEQLSLLVWLFEVPPSNILLEGNKVTVPSSREVLHIYDNYCTTRNAYKFSASNVIGTRYGIMLRRFNTTSRESHFQQKMAKASYESKILTDYVKMPFSVDRTGKTALDKASDGHPIAGEWNPNTSEWEFEEGLGYRNTGLLLPLSSSGIKFQTNRNGLGYNGGKTRRSNSPIRFVKPAGVELEEGEVYKVA</sequence>
<proteinExistence type="predicted"/>
<reference evidence="1" key="1">
    <citation type="journal article" date="2020" name="Nature">
        <title>Giant virus diversity and host interactions through global metagenomics.</title>
        <authorList>
            <person name="Schulz F."/>
            <person name="Roux S."/>
            <person name="Paez-Espino D."/>
            <person name="Jungbluth S."/>
            <person name="Walsh D.A."/>
            <person name="Denef V.J."/>
            <person name="McMahon K.D."/>
            <person name="Konstantinidis K.T."/>
            <person name="Eloe-Fadrosh E.A."/>
            <person name="Kyrpides N.C."/>
            <person name="Woyke T."/>
        </authorList>
    </citation>
    <scope>NUCLEOTIDE SEQUENCE</scope>
    <source>
        <strain evidence="1">GVMAG-M-3300010158-55</strain>
    </source>
</reference>
<dbReference type="AlphaFoldDB" id="A0A6C0B936"/>
<name>A0A6C0B936_9ZZZZ</name>
<accession>A0A6C0B936</accession>
<dbReference type="EMBL" id="MN739094">
    <property type="protein sequence ID" value="QHS88221.1"/>
    <property type="molecule type" value="Genomic_DNA"/>
</dbReference>
<organism evidence="1">
    <name type="scientific">viral metagenome</name>
    <dbReference type="NCBI Taxonomy" id="1070528"/>
    <lineage>
        <taxon>unclassified sequences</taxon>
        <taxon>metagenomes</taxon>
        <taxon>organismal metagenomes</taxon>
    </lineage>
</organism>